<dbReference type="RefSeq" id="WP_047781961.1">
    <property type="nucleotide sequence ID" value="NZ_BRLJ01000008.1"/>
</dbReference>
<evidence type="ECO:0000313" key="3">
    <source>
        <dbReference type="EMBL" id="GKX64029.1"/>
    </source>
</evidence>
<proteinExistence type="predicted"/>
<evidence type="ECO:0000256" key="1">
    <source>
        <dbReference type="SAM" id="SignalP"/>
    </source>
</evidence>
<feature type="signal peptide" evidence="1">
    <location>
        <begin position="1"/>
        <end position="21"/>
    </location>
</feature>
<comment type="caution">
    <text evidence="3">The sequence shown here is derived from an EMBL/GenBank/DDBJ whole genome shotgun (WGS) entry which is preliminary data.</text>
</comment>
<gene>
    <name evidence="3" type="ORF">SOASR032_25980</name>
</gene>
<dbReference type="Pfam" id="PF13590">
    <property type="entry name" value="DUF4136"/>
    <property type="match status" value="1"/>
</dbReference>
<feature type="chain" id="PRO_5045395174" description="DUF4136 domain-containing protein" evidence="1">
    <location>
        <begin position="22"/>
        <end position="218"/>
    </location>
</feature>
<dbReference type="EMBL" id="BRLJ01000008">
    <property type="protein sequence ID" value="GKX64029.1"/>
    <property type="molecule type" value="Genomic_DNA"/>
</dbReference>
<protein>
    <recommendedName>
        <fullName evidence="2">DUF4136 domain-containing protein</fullName>
    </recommendedName>
</protein>
<keyword evidence="4" id="KW-1185">Reference proteome</keyword>
<keyword evidence="1" id="KW-0732">Signal</keyword>
<evidence type="ECO:0000313" key="4">
    <source>
        <dbReference type="Proteomes" id="UP001059610"/>
    </source>
</evidence>
<reference evidence="3" key="1">
    <citation type="submission" date="2022-06" db="EMBL/GenBank/DDBJ databases">
        <title>Draft genome sequences of Pragia fontium str. JCM24417.</title>
        <authorList>
            <person name="Wakabayashi Y."/>
            <person name="Kojima K."/>
        </authorList>
    </citation>
    <scope>NUCLEOTIDE SEQUENCE</scope>
    <source>
        <strain evidence="3">JCM 24417</strain>
    </source>
</reference>
<organism evidence="3 4">
    <name type="scientific">Pragia fontium</name>
    <dbReference type="NCBI Taxonomy" id="82985"/>
    <lineage>
        <taxon>Bacteria</taxon>
        <taxon>Pseudomonadati</taxon>
        <taxon>Pseudomonadota</taxon>
        <taxon>Gammaproteobacteria</taxon>
        <taxon>Enterobacterales</taxon>
        <taxon>Budviciaceae</taxon>
        <taxon>Pragia</taxon>
    </lineage>
</organism>
<sequence length="218" mass="24692">MRWQMMFTLLLVGVLSGCAHTENIQVSAIAAGDDSTQYKKFAIVSDKYQATNDDLQFAEYARQVTAVLNQQGYVQAQNSKDAQILVSLSYRLSAPQTRTDIVNVPVYPNVGPFYDTRFGHHPYPILGYPVYQPMVYQSIIYKKLVRLQAIDAAVYAKDKTVKPLWDVMIISHNDNDDLRYMFPYMLVAAEPYIGRNSAHSIEVSVPEKDPAVMQLRGM</sequence>
<dbReference type="PROSITE" id="PS51257">
    <property type="entry name" value="PROKAR_LIPOPROTEIN"/>
    <property type="match status" value="1"/>
</dbReference>
<evidence type="ECO:0000259" key="2">
    <source>
        <dbReference type="Pfam" id="PF13590"/>
    </source>
</evidence>
<dbReference type="Gene3D" id="3.30.160.670">
    <property type="match status" value="1"/>
</dbReference>
<name>A0ABQ5LKF2_9GAMM</name>
<feature type="domain" description="DUF4136" evidence="2">
    <location>
        <begin position="34"/>
        <end position="153"/>
    </location>
</feature>
<dbReference type="InterPro" id="IPR025411">
    <property type="entry name" value="DUF4136"/>
</dbReference>
<dbReference type="Proteomes" id="UP001059610">
    <property type="component" value="Unassembled WGS sequence"/>
</dbReference>
<accession>A0ABQ5LKF2</accession>